<organism evidence="2 3">
    <name type="scientific">Knoellia flava</name>
    <dbReference type="NCBI Taxonomy" id="913969"/>
    <lineage>
        <taxon>Bacteria</taxon>
        <taxon>Bacillati</taxon>
        <taxon>Actinomycetota</taxon>
        <taxon>Actinomycetes</taxon>
        <taxon>Micrococcales</taxon>
        <taxon>Intrasporangiaceae</taxon>
        <taxon>Knoellia</taxon>
    </lineage>
</organism>
<feature type="compositionally biased region" description="Polar residues" evidence="1">
    <location>
        <begin position="294"/>
        <end position="305"/>
    </location>
</feature>
<dbReference type="GO" id="GO:0003677">
    <property type="term" value="F:DNA binding"/>
    <property type="evidence" value="ECO:0007669"/>
    <property type="project" value="InterPro"/>
</dbReference>
<dbReference type="Gene3D" id="1.10.260.40">
    <property type="entry name" value="lambda repressor-like DNA-binding domains"/>
    <property type="match status" value="1"/>
</dbReference>
<dbReference type="EMBL" id="BMEA01000001">
    <property type="protein sequence ID" value="GGB78182.1"/>
    <property type="molecule type" value="Genomic_DNA"/>
</dbReference>
<comment type="caution">
    <text evidence="2">The sequence shown here is derived from an EMBL/GenBank/DDBJ whole genome shotgun (WGS) entry which is preliminary data.</text>
</comment>
<dbReference type="InterPro" id="IPR010982">
    <property type="entry name" value="Lambda_DNA-bd_dom_sf"/>
</dbReference>
<dbReference type="CDD" id="cd00093">
    <property type="entry name" value="HTH_XRE"/>
    <property type="match status" value="1"/>
</dbReference>
<accession>A0A8H9KSH8</accession>
<dbReference type="InterPro" id="IPR001387">
    <property type="entry name" value="Cro/C1-type_HTH"/>
</dbReference>
<proteinExistence type="predicted"/>
<name>A0A8H9KSH8_9MICO</name>
<sequence>MSDPAGTFADTLRRAIEQRGLSLDRIQARLDERGAAVSVATLSYWKSGRSEPGRRSSLTTLAHLEEVLELRRGELVGVLPRARERSRRTRVPGLDTLWEQDCATAVLALLDTQWDTELDRVMLHDRLLVGADRRTTSLTVRQAMRARCDGPDRRVLLHQQDDPTVPLPRLTVVRGARLGRLEVAPEGGVVGAELHFCQPLRRGETVIVEYELDWGGVGPYEVEYTRRLRTPLRELLLEVEFHRDARPESVTAFTHEREALVGLDLEHRATVVHADNTPGTTGLRWSWPDEAPVSTGSAQPSLGPS</sequence>
<feature type="region of interest" description="Disordered" evidence="1">
    <location>
        <begin position="275"/>
        <end position="305"/>
    </location>
</feature>
<dbReference type="Proteomes" id="UP000628079">
    <property type="component" value="Unassembled WGS sequence"/>
</dbReference>
<evidence type="ECO:0000313" key="3">
    <source>
        <dbReference type="Proteomes" id="UP000628079"/>
    </source>
</evidence>
<dbReference type="AlphaFoldDB" id="A0A8H9KSH8"/>
<reference evidence="2" key="1">
    <citation type="journal article" date="2014" name="Int. J. Syst. Evol. Microbiol.">
        <title>Complete genome sequence of Corynebacterium casei LMG S-19264T (=DSM 44701T), isolated from a smear-ripened cheese.</title>
        <authorList>
            <consortium name="US DOE Joint Genome Institute (JGI-PGF)"/>
            <person name="Walter F."/>
            <person name="Albersmeier A."/>
            <person name="Kalinowski J."/>
            <person name="Ruckert C."/>
        </authorList>
    </citation>
    <scope>NUCLEOTIDE SEQUENCE</scope>
    <source>
        <strain evidence="2">CGMCC 1.10749</strain>
    </source>
</reference>
<gene>
    <name evidence="2" type="ORF">GCM10011314_17310</name>
</gene>
<protein>
    <submittedName>
        <fullName evidence="2">Uncharacterized protein</fullName>
    </submittedName>
</protein>
<evidence type="ECO:0000256" key="1">
    <source>
        <dbReference type="SAM" id="MobiDB-lite"/>
    </source>
</evidence>
<dbReference type="RefSeq" id="WP_052116857.1">
    <property type="nucleotide sequence ID" value="NZ_BMEA01000001.1"/>
</dbReference>
<evidence type="ECO:0000313" key="2">
    <source>
        <dbReference type="EMBL" id="GGB78182.1"/>
    </source>
</evidence>
<reference evidence="2" key="2">
    <citation type="submission" date="2020-09" db="EMBL/GenBank/DDBJ databases">
        <authorList>
            <person name="Sun Q."/>
            <person name="Zhou Y."/>
        </authorList>
    </citation>
    <scope>NUCLEOTIDE SEQUENCE</scope>
    <source>
        <strain evidence="2">CGMCC 1.10749</strain>
    </source>
</reference>